<dbReference type="InterPro" id="IPR011538">
    <property type="entry name" value="Nuo51_FMN-bd"/>
</dbReference>
<feature type="compositionally biased region" description="Basic residues" evidence="9">
    <location>
        <begin position="677"/>
        <end position="688"/>
    </location>
</feature>
<comment type="cofactor">
    <cofactor evidence="8">
        <name>[4Fe-4S] cluster</name>
        <dbReference type="ChEBI" id="CHEBI:49883"/>
    </cofactor>
    <text evidence="8">Binds 2 [4Fe-4S] clusters per subunit.</text>
</comment>
<dbReference type="Gene3D" id="3.30.70.20">
    <property type="match status" value="1"/>
</dbReference>
<gene>
    <name evidence="11" type="primary">rnfC_2</name>
    <name evidence="8" type="synonym">rsxC</name>
    <name evidence="11" type="ORF">NCTC6385_02844</name>
</gene>
<dbReference type="Pfam" id="PF12838">
    <property type="entry name" value="Fer4_7"/>
    <property type="match status" value="1"/>
</dbReference>
<keyword evidence="4 8" id="KW-0677">Repeat</keyword>
<feature type="binding site" evidence="8">
    <location>
        <position position="377"/>
    </location>
    <ligand>
        <name>[4Fe-4S] cluster</name>
        <dbReference type="ChEBI" id="CHEBI:49883"/>
        <label>1</label>
    </ligand>
</feature>
<dbReference type="GO" id="GO:0022900">
    <property type="term" value="P:electron transport chain"/>
    <property type="evidence" value="ECO:0007669"/>
    <property type="project" value="UniProtKB-UniRule"/>
</dbReference>
<dbReference type="PANTHER" id="PTHR43034">
    <property type="entry name" value="ION-TRANSLOCATING OXIDOREDUCTASE COMPLEX SUBUNIT C"/>
    <property type="match status" value="1"/>
</dbReference>
<keyword evidence="7 8" id="KW-0411">Iron-sulfur</keyword>
<dbReference type="Pfam" id="PF13375">
    <property type="entry name" value="RnfC_N"/>
    <property type="match status" value="1"/>
</dbReference>
<dbReference type="GO" id="GO:0051539">
    <property type="term" value="F:4 iron, 4 sulfur cluster binding"/>
    <property type="evidence" value="ECO:0007669"/>
    <property type="project" value="UniProtKB-KW"/>
</dbReference>
<feature type="binding site" evidence="8">
    <location>
        <position position="380"/>
    </location>
    <ligand>
        <name>[4Fe-4S] cluster</name>
        <dbReference type="ChEBI" id="CHEBI:49883"/>
        <label>1</label>
    </ligand>
</feature>
<evidence type="ECO:0000256" key="1">
    <source>
        <dbReference type="ARBA" id="ARBA00022448"/>
    </source>
</evidence>
<name>A0A7D8IM32_SALER</name>
<keyword evidence="1 8" id="KW-0813">Transport</keyword>
<dbReference type="EC" id="7.-.-.-" evidence="8"/>
<dbReference type="GO" id="GO:0009055">
    <property type="term" value="F:electron transfer activity"/>
    <property type="evidence" value="ECO:0007669"/>
    <property type="project" value="InterPro"/>
</dbReference>
<dbReference type="PANTHER" id="PTHR43034:SF2">
    <property type="entry name" value="ION-TRANSLOCATING OXIDOREDUCTASE COMPLEX SUBUNIT C"/>
    <property type="match status" value="1"/>
</dbReference>
<keyword evidence="8" id="KW-1278">Translocase</keyword>
<keyword evidence="8" id="KW-1003">Cell membrane</keyword>
<evidence type="ECO:0000256" key="2">
    <source>
        <dbReference type="ARBA" id="ARBA00022485"/>
    </source>
</evidence>
<dbReference type="PROSITE" id="PS51379">
    <property type="entry name" value="4FE4S_FER_2"/>
    <property type="match status" value="2"/>
</dbReference>
<keyword evidence="5 8" id="KW-0249">Electron transport</keyword>
<dbReference type="InterPro" id="IPR037225">
    <property type="entry name" value="Nuo51_FMN-bd_sf"/>
</dbReference>
<proteinExistence type="inferred from homology"/>
<protein>
    <recommendedName>
        <fullName evidence="8">Ion-translocating oxidoreductase complex subunit C</fullName>
        <ecNumber evidence="8">7.-.-.-</ecNumber>
    </recommendedName>
    <alternativeName>
        <fullName evidence="8">Rsx electron transport complex subunit C</fullName>
    </alternativeName>
</protein>
<sequence length="759" mass="82343">MLKLFSAFRKDKIWDFDGGIHPPEMKTQSNGTPLRQVPLAPRFVIPLKQHIGAEGELCVSVGDRVLRGQALTRGRGRMLPVHAPTSGTVIAIAPHSTAHPSALAELSVIIDADGEDRWIEREGWSDYRAHSREALIERIHQYGVAGLGGAGFPTGVKLQGGGDKITTLIINAAECEPYITADDRLMQDCAAQIVEGIRILAHILQPREVLIGIEDNKPQAISMLRAVLADAHDISLRVIPTKYPSGGAKQLTQILTGKQVPHGGRSSDIGVLMQNVGTAYAVKRAVVDGEPITERVVTLTGEAVSRPGNVWARLGTPVRHLLNDAGFCPSADQMVIMGGPLMGFTLPWLDVPVVKITNCLLAPSVTEMGAPQEEKSCIRCSACADACPADLLPQQLYWFSKGQQHDKATAHHIADCIECGACAWVCPSNIPLVQYFRQEKAEINAIRLEEKRAAEAKARFEARQARLEREKAARLARHKSAAVQPAAKDQDAIAAALARVKEKQALATQPVVIQAGSLPDNSAVIAAREARKAQARAKQAAHPVADSAIPGDDPRKAAVEAAIARAKARKQEQQAGSEPAEPVDPRKAEVEAAIARAKARKQEQQAGSEPAEAVDPRKAAVEAAIARAKARKQEQQTGSEPAEPIDPRKAAVEAAIARAKAASRSSRPEANLSNRPTRAKPRWKRRSPAPKPVSRSSRPEANLPNRPTRVKPRLLRLSPAFRQKKQHSSRLLTRTKWYSESQARLIPITSARHRESCCW</sequence>
<feature type="binding site" evidence="8">
    <location>
        <position position="426"/>
    </location>
    <ligand>
        <name>[4Fe-4S] cluster</name>
        <dbReference type="ChEBI" id="CHEBI:49883"/>
        <label>1</label>
    </ligand>
</feature>
<feature type="region of interest" description="Disordered" evidence="9">
    <location>
        <begin position="534"/>
        <end position="710"/>
    </location>
</feature>
<dbReference type="PROSITE" id="PS00198">
    <property type="entry name" value="4FE4S_FER_1"/>
    <property type="match status" value="1"/>
</dbReference>
<dbReference type="HAMAP" id="MF_00461">
    <property type="entry name" value="RsxC_RnfC"/>
    <property type="match status" value="1"/>
</dbReference>
<dbReference type="NCBIfam" id="TIGR01945">
    <property type="entry name" value="rnfC"/>
    <property type="match status" value="1"/>
</dbReference>
<keyword evidence="6 8" id="KW-0408">Iron</keyword>
<dbReference type="InterPro" id="IPR017896">
    <property type="entry name" value="4Fe4S_Fe-S-bd"/>
</dbReference>
<evidence type="ECO:0000256" key="6">
    <source>
        <dbReference type="ARBA" id="ARBA00023004"/>
    </source>
</evidence>
<dbReference type="SUPFAM" id="SSF142019">
    <property type="entry name" value="Nqo1 FMN-binding domain-like"/>
    <property type="match status" value="1"/>
</dbReference>
<dbReference type="NCBIfam" id="NF003454">
    <property type="entry name" value="PRK05035.1"/>
    <property type="match status" value="1"/>
</dbReference>
<keyword evidence="3 8" id="KW-0479">Metal-binding</keyword>
<dbReference type="GO" id="GO:0005886">
    <property type="term" value="C:plasma membrane"/>
    <property type="evidence" value="ECO:0007669"/>
    <property type="project" value="UniProtKB-SubCell"/>
</dbReference>
<dbReference type="InterPro" id="IPR017900">
    <property type="entry name" value="4Fe4S_Fe_S_CS"/>
</dbReference>
<evidence type="ECO:0000256" key="7">
    <source>
        <dbReference type="ARBA" id="ARBA00023014"/>
    </source>
</evidence>
<evidence type="ECO:0000256" key="5">
    <source>
        <dbReference type="ARBA" id="ARBA00022982"/>
    </source>
</evidence>
<comment type="function">
    <text evidence="8">Part of a membrane-bound complex that couples electron transfer with translocation of ions across the membrane. Required to maintain the reduced state of SoxR.</text>
</comment>
<dbReference type="Gene3D" id="3.40.50.11540">
    <property type="entry name" value="NADH-ubiquinone oxidoreductase 51kDa subunit"/>
    <property type="match status" value="1"/>
</dbReference>
<dbReference type="SUPFAM" id="SSF46548">
    <property type="entry name" value="alpha-helical ferredoxin"/>
    <property type="match status" value="1"/>
</dbReference>
<evidence type="ECO:0000259" key="10">
    <source>
        <dbReference type="PROSITE" id="PS51379"/>
    </source>
</evidence>
<dbReference type="InterPro" id="IPR019554">
    <property type="entry name" value="Soluble_ligand-bd"/>
</dbReference>
<accession>A0A7D8IM32</accession>
<evidence type="ECO:0000256" key="3">
    <source>
        <dbReference type="ARBA" id="ARBA00022723"/>
    </source>
</evidence>
<dbReference type="Pfam" id="PF01512">
    <property type="entry name" value="Complex1_51K"/>
    <property type="match status" value="1"/>
</dbReference>
<feature type="binding site" evidence="8">
    <location>
        <position position="383"/>
    </location>
    <ligand>
        <name>[4Fe-4S] cluster</name>
        <dbReference type="ChEBI" id="CHEBI:49883"/>
        <label>1</label>
    </ligand>
</feature>
<evidence type="ECO:0000256" key="9">
    <source>
        <dbReference type="SAM" id="MobiDB-lite"/>
    </source>
</evidence>
<dbReference type="AlphaFoldDB" id="A0A7D8IM32"/>
<feature type="binding site" evidence="8">
    <location>
        <position position="419"/>
    </location>
    <ligand>
        <name>[4Fe-4S] cluster</name>
        <dbReference type="ChEBI" id="CHEBI:49883"/>
        <label>2</label>
    </ligand>
</feature>
<evidence type="ECO:0000313" key="11">
    <source>
        <dbReference type="EMBL" id="SUF95875.1"/>
    </source>
</evidence>
<feature type="binding site" evidence="8">
    <location>
        <position position="422"/>
    </location>
    <ligand>
        <name>[4Fe-4S] cluster</name>
        <dbReference type="ChEBI" id="CHEBI:49883"/>
        <label>2</label>
    </ligand>
</feature>
<keyword evidence="8" id="KW-0997">Cell inner membrane</keyword>
<dbReference type="EMBL" id="UGWV01000002">
    <property type="protein sequence ID" value="SUF95875.1"/>
    <property type="molecule type" value="Genomic_DNA"/>
</dbReference>
<reference evidence="11 12" key="1">
    <citation type="submission" date="2018-06" db="EMBL/GenBank/DDBJ databases">
        <authorList>
            <consortium name="Pathogen Informatics"/>
            <person name="Doyle S."/>
        </authorList>
    </citation>
    <scope>NUCLEOTIDE SEQUENCE [LARGE SCALE GENOMIC DNA]</scope>
    <source>
        <strain evidence="11 12">NCTC6385</strain>
    </source>
</reference>
<evidence type="ECO:0000313" key="12">
    <source>
        <dbReference type="Proteomes" id="UP000254463"/>
    </source>
</evidence>
<feature type="domain" description="4Fe-4S ferredoxin-type" evidence="10">
    <location>
        <begin position="368"/>
        <end position="397"/>
    </location>
</feature>
<feature type="compositionally biased region" description="Low complexity" evidence="9">
    <location>
        <begin position="652"/>
        <end position="670"/>
    </location>
</feature>
<feature type="binding site" evidence="8">
    <location>
        <position position="416"/>
    </location>
    <ligand>
        <name>[4Fe-4S] cluster</name>
        <dbReference type="ChEBI" id="CHEBI:49883"/>
        <label>2</label>
    </ligand>
</feature>
<dbReference type="InterPro" id="IPR026902">
    <property type="entry name" value="RnfC_N"/>
</dbReference>
<organism evidence="11 12">
    <name type="scientific">Salmonella enterica</name>
    <name type="common">Salmonella choleraesuis</name>
    <dbReference type="NCBI Taxonomy" id="28901"/>
    <lineage>
        <taxon>Bacteria</taxon>
        <taxon>Pseudomonadati</taxon>
        <taxon>Pseudomonadota</taxon>
        <taxon>Gammaproteobacteria</taxon>
        <taxon>Enterobacterales</taxon>
        <taxon>Enterobacteriaceae</taxon>
        <taxon>Salmonella</taxon>
    </lineage>
</organism>
<keyword evidence="8" id="KW-0472">Membrane</keyword>
<feature type="binding site" evidence="8">
    <location>
        <position position="387"/>
    </location>
    <ligand>
        <name>[4Fe-4S] cluster</name>
        <dbReference type="ChEBI" id="CHEBI:49883"/>
        <label>2</label>
    </ligand>
</feature>
<comment type="subunit">
    <text evidence="8">The complex is composed of six subunits: RsxA, RsxB, RsxC, RsxD, RsxE and RsxG.</text>
</comment>
<dbReference type="GO" id="GO:0046872">
    <property type="term" value="F:metal ion binding"/>
    <property type="evidence" value="ECO:0007669"/>
    <property type="project" value="UniProtKB-KW"/>
</dbReference>
<comment type="subcellular location">
    <subcellularLocation>
        <location evidence="8">Cell inner membrane</location>
        <topology evidence="8">Peripheral membrane protein</topology>
    </subcellularLocation>
</comment>
<evidence type="ECO:0000256" key="4">
    <source>
        <dbReference type="ARBA" id="ARBA00022737"/>
    </source>
</evidence>
<dbReference type="Proteomes" id="UP000254463">
    <property type="component" value="Unassembled WGS sequence"/>
</dbReference>
<keyword evidence="2 8" id="KW-0004">4Fe-4S</keyword>
<dbReference type="InterPro" id="IPR010208">
    <property type="entry name" value="Ion_transpt_RnfC/RsxC"/>
</dbReference>
<comment type="similarity">
    <text evidence="8">Belongs to the 4Fe4S bacterial-type ferredoxin family. RnfC subfamily.</text>
</comment>
<feature type="domain" description="4Fe-4S ferredoxin-type" evidence="10">
    <location>
        <begin position="407"/>
        <end position="436"/>
    </location>
</feature>
<evidence type="ECO:0000256" key="8">
    <source>
        <dbReference type="HAMAP-Rule" id="MF_00461"/>
    </source>
</evidence>
<dbReference type="Pfam" id="PF10531">
    <property type="entry name" value="SLBB"/>
    <property type="match status" value="1"/>
</dbReference>